<dbReference type="InterPro" id="IPR041699">
    <property type="entry name" value="AAA_32"/>
</dbReference>
<dbReference type="InterPro" id="IPR027065">
    <property type="entry name" value="Lon_Prtase"/>
</dbReference>
<protein>
    <recommendedName>
        <fullName evidence="2">endopeptidase La</fullName>
        <ecNumber evidence="2">3.4.21.53</ecNumber>
    </recommendedName>
</protein>
<dbReference type="Proteomes" id="UP001597206">
    <property type="component" value="Unassembled WGS sequence"/>
</dbReference>
<keyword evidence="2" id="KW-0378">Hydrolase</keyword>
<keyword evidence="5" id="KW-1185">Reference proteome</keyword>
<dbReference type="Pfam" id="PF13654">
    <property type="entry name" value="AAA_32"/>
    <property type="match status" value="1"/>
</dbReference>
<dbReference type="Pfam" id="PF20436">
    <property type="entry name" value="LonB_AAA-LID"/>
    <property type="match status" value="1"/>
</dbReference>
<name>A0ABW3PAB7_9PROT</name>
<organism evidence="4 5">
    <name type="scientific">Methylophilus flavus</name>
    <dbReference type="NCBI Taxonomy" id="640084"/>
    <lineage>
        <taxon>Bacteria</taxon>
        <taxon>Pseudomonadati</taxon>
        <taxon>Pseudomonadota</taxon>
        <taxon>Betaproteobacteria</taxon>
        <taxon>Nitrosomonadales</taxon>
        <taxon>Methylophilaceae</taxon>
        <taxon>Methylophilus</taxon>
    </lineage>
</organism>
<keyword evidence="1 2" id="KW-0645">Protease</keyword>
<sequence>MAKEQWKVTYMMQVLNPNEMTVSYKLSPMSFESTQELLDASDLSLADYGWKLQPEAQKTLMMGLSIQEGGCNVLVLGTPGSGRASLSMAAMKASAVTGIDSSLTDLVALYDFSQQSCANYIKLPAGLGSQLRTVMDAFIKTLMVEMSQWLDSNGQVNFSQAEVWLEERVDSLRTQLSSAKLSPLFNVIKPEVLAYLQAWQQLGSEPEGSNDGVVNEGFLSRFRVNLLVDQRANLTAGVKQPIVEEKDPGFAALFGMLETAAGEAAQWPEFLRLRAGSVHKADGGMLLLHLRDLMQDENNGGALLEKLYRLMRNREVQIEDWANHAQQGAGGNRHGALPVHVKVIMIATREDYYDCLEAQPDFFDFFPVKVEFEDRVVASLENYAWVAGYIAQKCQQHSLPHFSGAAVNELLHFMHRLEEDQGRISIRFAHLDQLMHESVAAAANARLVTDAHVKQALSARLLRQQFFETQIRDSIIDNELLIQVHGDVVGQVNGLTHIELGDASFGSPIRITARCYPGRSGVINIDREVEMSGPSHDKGIYILQNWLSASFWALAPLSLSASLVFEQEYNGVEGDSASCAELFALLSALTGLPIKQGIAVTGALNQFGEVMPIGGVNEKIEGYFRVCQALGLNGEQGVIIPKRNQRHLILDESVVTAVNNGMFKIITIDHVLEGIAHLTGSEAGTQEADGTYSGNTLMARAQTVLASFRQTLERNQAHMAYIQQQVDNNKP</sequence>
<dbReference type="Gene3D" id="3.40.50.300">
    <property type="entry name" value="P-loop containing nucleotide triphosphate hydrolases"/>
    <property type="match status" value="1"/>
</dbReference>
<dbReference type="EMBL" id="JBHTLN010000001">
    <property type="protein sequence ID" value="MFD1121625.1"/>
    <property type="molecule type" value="Genomic_DNA"/>
</dbReference>
<dbReference type="SUPFAM" id="SSF54211">
    <property type="entry name" value="Ribosomal protein S5 domain 2-like"/>
    <property type="match status" value="1"/>
</dbReference>
<feature type="domain" description="Lon proteolytic" evidence="3">
    <location>
        <begin position="486"/>
        <end position="681"/>
    </location>
</feature>
<dbReference type="Gene3D" id="3.30.230.10">
    <property type="match status" value="1"/>
</dbReference>
<comment type="caution">
    <text evidence="4">The sequence shown here is derived from an EMBL/GenBank/DDBJ whole genome shotgun (WGS) entry which is preliminary data.</text>
</comment>
<dbReference type="SUPFAM" id="SSF52540">
    <property type="entry name" value="P-loop containing nucleoside triphosphate hydrolases"/>
    <property type="match status" value="1"/>
</dbReference>
<feature type="active site" evidence="2">
    <location>
        <position position="576"/>
    </location>
</feature>
<dbReference type="GO" id="GO:0008233">
    <property type="term" value="F:peptidase activity"/>
    <property type="evidence" value="ECO:0007669"/>
    <property type="project" value="UniProtKB-KW"/>
</dbReference>
<evidence type="ECO:0000313" key="4">
    <source>
        <dbReference type="EMBL" id="MFD1121625.1"/>
    </source>
</evidence>
<evidence type="ECO:0000313" key="5">
    <source>
        <dbReference type="Proteomes" id="UP001597206"/>
    </source>
</evidence>
<dbReference type="PANTHER" id="PTHR10046">
    <property type="entry name" value="ATP DEPENDENT LON PROTEASE FAMILY MEMBER"/>
    <property type="match status" value="1"/>
</dbReference>
<evidence type="ECO:0000256" key="1">
    <source>
        <dbReference type="ARBA" id="ARBA00022670"/>
    </source>
</evidence>
<dbReference type="PRINTS" id="PR00830">
    <property type="entry name" value="ENDOLAPTASE"/>
</dbReference>
<dbReference type="InterPro" id="IPR020568">
    <property type="entry name" value="Ribosomal_Su5_D2-typ_SF"/>
</dbReference>
<keyword evidence="2" id="KW-0720">Serine protease</keyword>
<accession>A0ABW3PAB7</accession>
<dbReference type="InterPro" id="IPR027417">
    <property type="entry name" value="P-loop_NTPase"/>
</dbReference>
<proteinExistence type="inferred from homology"/>
<dbReference type="Pfam" id="PF05362">
    <property type="entry name" value="Lon_C"/>
    <property type="match status" value="1"/>
</dbReference>
<evidence type="ECO:0000256" key="2">
    <source>
        <dbReference type="PROSITE-ProRule" id="PRU01122"/>
    </source>
</evidence>
<dbReference type="Gene3D" id="1.10.8.60">
    <property type="match status" value="1"/>
</dbReference>
<dbReference type="PROSITE" id="PS51786">
    <property type="entry name" value="LON_PROTEOLYTIC"/>
    <property type="match status" value="1"/>
</dbReference>
<dbReference type="InterPro" id="IPR046843">
    <property type="entry name" value="LonB_AAA-LID"/>
</dbReference>
<dbReference type="EC" id="3.4.21.53" evidence="2"/>
<reference evidence="5" key="1">
    <citation type="journal article" date="2019" name="Int. J. Syst. Evol. Microbiol.">
        <title>The Global Catalogue of Microorganisms (GCM) 10K type strain sequencing project: providing services to taxonomists for standard genome sequencing and annotation.</title>
        <authorList>
            <consortium name="The Broad Institute Genomics Platform"/>
            <consortium name="The Broad Institute Genome Sequencing Center for Infectious Disease"/>
            <person name="Wu L."/>
            <person name="Ma J."/>
        </authorList>
    </citation>
    <scope>NUCLEOTIDE SEQUENCE [LARGE SCALE GENOMIC DNA]</scope>
    <source>
        <strain evidence="5">CCUG 58411</strain>
    </source>
</reference>
<dbReference type="RefSeq" id="WP_379030746.1">
    <property type="nucleotide sequence ID" value="NZ_JBHTLN010000001.1"/>
</dbReference>
<dbReference type="InterPro" id="IPR014721">
    <property type="entry name" value="Ribsml_uS5_D2-typ_fold_subgr"/>
</dbReference>
<comment type="catalytic activity">
    <reaction evidence="2">
        <text>Hydrolysis of proteins in presence of ATP.</text>
        <dbReference type="EC" id="3.4.21.53"/>
    </reaction>
</comment>
<dbReference type="InterPro" id="IPR008269">
    <property type="entry name" value="Lon_proteolytic"/>
</dbReference>
<feature type="active site" evidence="2">
    <location>
        <position position="619"/>
    </location>
</feature>
<gene>
    <name evidence="4" type="ORF">ACFQ2T_03855</name>
</gene>
<dbReference type="GO" id="GO:0006508">
    <property type="term" value="P:proteolysis"/>
    <property type="evidence" value="ECO:0007669"/>
    <property type="project" value="UniProtKB-KW"/>
</dbReference>
<evidence type="ECO:0000259" key="3">
    <source>
        <dbReference type="PROSITE" id="PS51786"/>
    </source>
</evidence>
<comment type="similarity">
    <text evidence="2">Belongs to the peptidase S16 family.</text>
</comment>